<protein>
    <recommendedName>
        <fullName evidence="1">Protein Smg homolog</fullName>
    </recommendedName>
</protein>
<reference evidence="3" key="1">
    <citation type="submission" date="2017-04" db="EMBL/GenBank/DDBJ databases">
        <title>Genome evolution of the luminous symbionts of deep sea anglerfish.</title>
        <authorList>
            <person name="Hendry T.A."/>
        </authorList>
    </citation>
    <scope>NUCLEOTIDE SEQUENCE [LARGE SCALE GENOMIC DNA]</scope>
</reference>
<keyword evidence="3" id="KW-1185">Reference proteome</keyword>
<dbReference type="HAMAP" id="MF_00598">
    <property type="entry name" value="Smg"/>
    <property type="match status" value="1"/>
</dbReference>
<name>A0A291B8J2_9GAMM</name>
<evidence type="ECO:0000313" key="3">
    <source>
        <dbReference type="Proteomes" id="UP000218160"/>
    </source>
</evidence>
<dbReference type="PANTHER" id="PTHR38692">
    <property type="entry name" value="PROTEIN SMG"/>
    <property type="match status" value="1"/>
</dbReference>
<dbReference type="KEGG" id="elux:BTN50_0793"/>
<dbReference type="AlphaFoldDB" id="A0A291B8J2"/>
<organism evidence="2 3">
    <name type="scientific">Candidatus Enterovibrio altilux</name>
    <dbReference type="NCBI Taxonomy" id="1927128"/>
    <lineage>
        <taxon>Bacteria</taxon>
        <taxon>Pseudomonadati</taxon>
        <taxon>Pseudomonadota</taxon>
        <taxon>Gammaproteobacteria</taxon>
        <taxon>Vibrionales</taxon>
        <taxon>Vibrionaceae</taxon>
        <taxon>Enterovibrio</taxon>
    </lineage>
</organism>
<accession>A0A291B8J2</accession>
<comment type="similarity">
    <text evidence="1">Belongs to the Smg family.</text>
</comment>
<dbReference type="PANTHER" id="PTHR38692:SF1">
    <property type="entry name" value="PROTEIN SMG"/>
    <property type="match status" value="1"/>
</dbReference>
<proteinExistence type="inferred from homology"/>
<sequence length="133" mass="15733">MTDELLQAGFHQEDIYKTIDWLEKLALLQEDNKTPYVTGNMLTSVRIFTSKEMERLDTESRGFLMLLEQTNVLNPETREMVIDHVMALETQELILNDLKWIVLIVLFNIPNNEYAYNQMEKLLYCTSENEFLH</sequence>
<dbReference type="InterPro" id="IPR007456">
    <property type="entry name" value="Smg"/>
</dbReference>
<evidence type="ECO:0000313" key="2">
    <source>
        <dbReference type="EMBL" id="ATF09303.1"/>
    </source>
</evidence>
<dbReference type="Pfam" id="PF04361">
    <property type="entry name" value="DUF494"/>
    <property type="match status" value="1"/>
</dbReference>
<gene>
    <name evidence="1" type="primary">smg</name>
    <name evidence="2" type="ORF">BTN50_0793</name>
</gene>
<dbReference type="Proteomes" id="UP000218160">
    <property type="component" value="Chromosome 1"/>
</dbReference>
<evidence type="ECO:0000256" key="1">
    <source>
        <dbReference type="HAMAP-Rule" id="MF_00598"/>
    </source>
</evidence>
<dbReference type="EMBL" id="CP020660">
    <property type="protein sequence ID" value="ATF09303.1"/>
    <property type="molecule type" value="Genomic_DNA"/>
</dbReference>